<dbReference type="Pfam" id="PF11066">
    <property type="entry name" value="DUF2867"/>
    <property type="match status" value="1"/>
</dbReference>
<dbReference type="Proteomes" id="UP000675920">
    <property type="component" value="Unplaced"/>
</dbReference>
<evidence type="ECO:0000313" key="1">
    <source>
        <dbReference type="Proteomes" id="UP000675920"/>
    </source>
</evidence>
<dbReference type="RefSeq" id="WP_034411881.1">
    <property type="nucleotide sequence ID" value="NZ_AXWS01000014.1"/>
</dbReference>
<accession>A0A8B6X804</accession>
<evidence type="ECO:0000313" key="2">
    <source>
        <dbReference type="RefSeq" id="WP_034411881.1"/>
    </source>
</evidence>
<dbReference type="AlphaFoldDB" id="A0A8B6X804"/>
<name>A0A8B6X804_9BURK</name>
<sequence>MPTRQSARLCPVPEGSAIAALLPGAHFHDAWMIRVADAEAGPLELFLAAARRTPAWVDGLMALRNRLARLVGLKDLGGFDPTLRRPADSYRPGERVGIFTLLSVAPDEVLLGDDDRHLRVVMSLRRTALAEGGAMLVTTTVVHVRNRLGRFYMLLVRPLHRRIAPAFLERIGAPD</sequence>
<dbReference type="InterPro" id="IPR021295">
    <property type="entry name" value="DUF2867"/>
</dbReference>
<organism evidence="1 2">
    <name type="scientific">Derxia gummosa DSM 723</name>
    <dbReference type="NCBI Taxonomy" id="1121388"/>
    <lineage>
        <taxon>Bacteria</taxon>
        <taxon>Pseudomonadati</taxon>
        <taxon>Pseudomonadota</taxon>
        <taxon>Betaproteobacteria</taxon>
        <taxon>Burkholderiales</taxon>
        <taxon>Alcaligenaceae</taxon>
        <taxon>Derxia</taxon>
    </lineage>
</organism>
<protein>
    <submittedName>
        <fullName evidence="2">DUF2867 domain-containing protein</fullName>
    </submittedName>
</protein>
<keyword evidence="1" id="KW-1185">Reference proteome</keyword>
<proteinExistence type="predicted"/>
<dbReference type="OrthoDB" id="7058586at2"/>
<reference evidence="2" key="1">
    <citation type="submission" date="2025-08" db="UniProtKB">
        <authorList>
            <consortium name="RefSeq"/>
        </authorList>
    </citation>
    <scope>IDENTIFICATION</scope>
</reference>